<dbReference type="AlphaFoldDB" id="A0AB39UU58"/>
<dbReference type="RefSeq" id="WP_369600590.1">
    <property type="nucleotide sequence ID" value="NZ_CP154858.1"/>
</dbReference>
<protein>
    <submittedName>
        <fullName evidence="2">Uncharacterized protein</fullName>
    </submittedName>
</protein>
<feature type="region of interest" description="Disordered" evidence="1">
    <location>
        <begin position="110"/>
        <end position="138"/>
    </location>
</feature>
<proteinExistence type="predicted"/>
<dbReference type="EMBL" id="CP154858">
    <property type="protein sequence ID" value="XDT71554.1"/>
    <property type="molecule type" value="Genomic_DNA"/>
</dbReference>
<evidence type="ECO:0000313" key="2">
    <source>
        <dbReference type="EMBL" id="XDT71554.1"/>
    </source>
</evidence>
<organism evidence="2">
    <name type="scientific">Thermohahella caldifontis</name>
    <dbReference type="NCBI Taxonomy" id="3142973"/>
    <lineage>
        <taxon>Bacteria</taxon>
        <taxon>Pseudomonadati</taxon>
        <taxon>Pseudomonadota</taxon>
        <taxon>Gammaproteobacteria</taxon>
        <taxon>Oceanospirillales</taxon>
        <taxon>Hahellaceae</taxon>
        <taxon>Thermohahella</taxon>
    </lineage>
</organism>
<accession>A0AB39UU58</accession>
<name>A0AB39UU58_9GAMM</name>
<sequence>MNRHLILAVLTVGLFLAVIELVDSTTEPAVVASGPVPGPSDPLNLPDEAPGAGIPVKPDRQMPPYPAADDPPDAIFTDMRMELDQVAEAYARASRFPPFPAPLQCRRCGPFHARDTGASQPALSPRGWPSASSGQCPA</sequence>
<evidence type="ECO:0000256" key="1">
    <source>
        <dbReference type="SAM" id="MobiDB-lite"/>
    </source>
</evidence>
<gene>
    <name evidence="2" type="ORF">AAIA72_12150</name>
</gene>
<feature type="region of interest" description="Disordered" evidence="1">
    <location>
        <begin position="32"/>
        <end position="74"/>
    </location>
</feature>
<reference evidence="2" key="1">
    <citation type="submission" date="2024-05" db="EMBL/GenBank/DDBJ databases">
        <title>Genome sequencing of novel strain.</title>
        <authorList>
            <person name="Ganbat D."/>
            <person name="Ganbat S."/>
            <person name="Lee S.-J."/>
        </authorList>
    </citation>
    <scope>NUCLEOTIDE SEQUENCE</scope>
    <source>
        <strain evidence="2">SMD15-11</strain>
    </source>
</reference>
<dbReference type="KEGG" id="tcd:AAIA72_12150"/>